<feature type="transmembrane region" description="Helical" evidence="4">
    <location>
        <begin position="146"/>
        <end position="166"/>
    </location>
</feature>
<evidence type="ECO:0000256" key="1">
    <source>
        <dbReference type="ARBA" id="ARBA00022692"/>
    </source>
</evidence>
<feature type="transmembrane region" description="Helical" evidence="4">
    <location>
        <begin position="57"/>
        <end position="74"/>
    </location>
</feature>
<evidence type="ECO:0000256" key="3">
    <source>
        <dbReference type="ARBA" id="ARBA00023136"/>
    </source>
</evidence>
<dbReference type="SUPFAM" id="SSF103473">
    <property type="entry name" value="MFS general substrate transporter"/>
    <property type="match status" value="1"/>
</dbReference>
<accession>A0A7Z7B9L9</accession>
<feature type="domain" description="Major facilitator superfamily (MFS) profile" evidence="5">
    <location>
        <begin position="1"/>
        <end position="174"/>
    </location>
</feature>
<dbReference type="Gene3D" id="1.20.1250.20">
    <property type="entry name" value="MFS general substrate transporter like domains"/>
    <property type="match status" value="1"/>
</dbReference>
<dbReference type="PROSITE" id="PS50850">
    <property type="entry name" value="MFS"/>
    <property type="match status" value="1"/>
</dbReference>
<dbReference type="GO" id="GO:0022857">
    <property type="term" value="F:transmembrane transporter activity"/>
    <property type="evidence" value="ECO:0007669"/>
    <property type="project" value="InterPro"/>
</dbReference>
<name>A0A7Z7B9L9_9BURK</name>
<dbReference type="InterPro" id="IPR020846">
    <property type="entry name" value="MFS_dom"/>
</dbReference>
<evidence type="ECO:0000256" key="2">
    <source>
        <dbReference type="ARBA" id="ARBA00022989"/>
    </source>
</evidence>
<sequence>MGAAFTLTRFSEAFPVLRAQQTGINIAWIPGVVVVMSLAYALSAYPAGVVSDRSDRRVLLALGIVMLIAADLVLGASASIIAVLIGIALSGLHMGFTQGIFAAMVAETAPQSLRGTAFDVFNLAGGICMLLGSVIASWLWDRHGASATFLGGAVLAVLPLAMCRFAPSVARRKP</sequence>
<dbReference type="InterPro" id="IPR011701">
    <property type="entry name" value="MFS"/>
</dbReference>
<evidence type="ECO:0000256" key="4">
    <source>
        <dbReference type="SAM" id="Phobius"/>
    </source>
</evidence>
<keyword evidence="7" id="KW-1185">Reference proteome</keyword>
<dbReference type="Pfam" id="PF07690">
    <property type="entry name" value="MFS_1"/>
    <property type="match status" value="1"/>
</dbReference>
<dbReference type="PANTHER" id="PTHR23518">
    <property type="entry name" value="C-METHYLTRANSFERASE"/>
    <property type="match status" value="1"/>
</dbReference>
<feature type="transmembrane region" description="Helical" evidence="4">
    <location>
        <begin position="80"/>
        <end position="106"/>
    </location>
</feature>
<keyword evidence="3 4" id="KW-0472">Membrane</keyword>
<keyword evidence="2 4" id="KW-1133">Transmembrane helix</keyword>
<evidence type="ECO:0000313" key="6">
    <source>
        <dbReference type="EMBL" id="SDI29602.1"/>
    </source>
</evidence>
<dbReference type="EMBL" id="FNDI01000014">
    <property type="protein sequence ID" value="SDI29602.1"/>
    <property type="molecule type" value="Genomic_DNA"/>
</dbReference>
<protein>
    <submittedName>
        <fullName evidence="6">Major Facilitator Superfamily protein</fullName>
    </submittedName>
</protein>
<evidence type="ECO:0000259" key="5">
    <source>
        <dbReference type="PROSITE" id="PS50850"/>
    </source>
</evidence>
<dbReference type="InterPro" id="IPR036259">
    <property type="entry name" value="MFS_trans_sf"/>
</dbReference>
<dbReference type="AlphaFoldDB" id="A0A7Z7B9L9"/>
<proteinExistence type="predicted"/>
<dbReference type="Proteomes" id="UP000198900">
    <property type="component" value="Unassembled WGS sequence"/>
</dbReference>
<gene>
    <name evidence="6" type="ORF">SAMN04487926_114231</name>
</gene>
<organism evidence="6 7">
    <name type="scientific">Paraburkholderia steynii</name>
    <dbReference type="NCBI Taxonomy" id="1245441"/>
    <lineage>
        <taxon>Bacteria</taxon>
        <taxon>Pseudomonadati</taxon>
        <taxon>Pseudomonadota</taxon>
        <taxon>Betaproteobacteria</taxon>
        <taxon>Burkholderiales</taxon>
        <taxon>Burkholderiaceae</taxon>
        <taxon>Paraburkholderia</taxon>
    </lineage>
</organism>
<feature type="transmembrane region" description="Helical" evidence="4">
    <location>
        <begin position="26"/>
        <end position="45"/>
    </location>
</feature>
<evidence type="ECO:0000313" key="7">
    <source>
        <dbReference type="Proteomes" id="UP000198900"/>
    </source>
</evidence>
<keyword evidence="1 4" id="KW-0812">Transmembrane</keyword>
<feature type="transmembrane region" description="Helical" evidence="4">
    <location>
        <begin position="118"/>
        <end position="140"/>
    </location>
</feature>
<dbReference type="PANTHER" id="PTHR23518:SF2">
    <property type="entry name" value="MAJOR FACILITATOR SUPERFAMILY TRANSPORTER"/>
    <property type="match status" value="1"/>
</dbReference>
<reference evidence="6" key="1">
    <citation type="submission" date="2016-10" db="EMBL/GenBank/DDBJ databases">
        <authorList>
            <person name="Varghese N."/>
            <person name="Submissions S."/>
        </authorList>
    </citation>
    <scope>NUCLEOTIDE SEQUENCE [LARGE SCALE GENOMIC DNA]</scope>
    <source>
        <strain evidence="6">YR281</strain>
    </source>
</reference>
<comment type="caution">
    <text evidence="6">The sequence shown here is derived from an EMBL/GenBank/DDBJ whole genome shotgun (WGS) entry which is preliminary data.</text>
</comment>